<reference evidence="2" key="1">
    <citation type="submission" date="2017-09" db="EMBL/GenBank/DDBJ databases">
        <title>Depth-based differentiation of microbial function through sediment-hosted aquifers and enrichment of novel symbionts in the deep terrestrial subsurface.</title>
        <authorList>
            <person name="Probst A.J."/>
            <person name="Ladd B."/>
            <person name="Jarett J.K."/>
            <person name="Geller-Mcgrath D.E."/>
            <person name="Sieber C.M.K."/>
            <person name="Emerson J.B."/>
            <person name="Anantharaman K."/>
            <person name="Thomas B.C."/>
            <person name="Malmstrom R."/>
            <person name="Stieglmeier M."/>
            <person name="Klingl A."/>
            <person name="Woyke T."/>
            <person name="Ryan C.M."/>
            <person name="Banfield J.F."/>
        </authorList>
    </citation>
    <scope>NUCLEOTIDE SEQUENCE [LARGE SCALE GENOMIC DNA]</scope>
</reference>
<proteinExistence type="predicted"/>
<accession>A0A2M7AR00</accession>
<evidence type="ECO:0000313" key="2">
    <source>
        <dbReference type="Proteomes" id="UP000231407"/>
    </source>
</evidence>
<dbReference type="EMBL" id="PEWA01000062">
    <property type="protein sequence ID" value="PIU72951.1"/>
    <property type="molecule type" value="Genomic_DNA"/>
</dbReference>
<gene>
    <name evidence="1" type="primary">amrB</name>
    <name evidence="1" type="ORF">COS78_04325</name>
</gene>
<evidence type="ECO:0000313" key="1">
    <source>
        <dbReference type="EMBL" id="PIU72951.1"/>
    </source>
</evidence>
<dbReference type="InterPro" id="IPR002737">
    <property type="entry name" value="MEMO1_fam"/>
</dbReference>
<dbReference type="AlphaFoldDB" id="A0A2M7AR00"/>
<dbReference type="Pfam" id="PF01875">
    <property type="entry name" value="Memo"/>
    <property type="match status" value="1"/>
</dbReference>
<dbReference type="NCBIfam" id="TIGR04336">
    <property type="entry name" value="AmmeMemoSam_B"/>
    <property type="match status" value="1"/>
</dbReference>
<sequence>MVKHVFLAIFTFLCLSSWFCFSPRVVIVPHHNIVADIRSKFFQKIRFLRPITKKIVIIGPDHFSINQKQISFTDTPWSLSDSQIPYDRSFDSSGITGNDRLLKNDHTIYNLLPDLKKFFPRATLVPILIGQKLSPSDLEPLYQKINNYCHFDCLLIASVDFSHYLPASLAEVHDAFTLSALQSLNLNKILSSEVDSPQSLYLVSRFAKDKKLSFSISNHTNSGVILKNPDIETTTHFFASFSKKFISLEKPPVSTKLELPFSIDRSRNLNTLGDRFFYGVDDISTVSNSNNFAVTVTKSENTTTQAFFPLLKVGDTVSFIRGDAKTALIKNYFDSIIDPSVTKDHFWGTLTYESKN</sequence>
<dbReference type="Gene3D" id="3.40.830.10">
    <property type="entry name" value="LigB-like"/>
    <property type="match status" value="1"/>
</dbReference>
<organism evidence="1 2">
    <name type="scientific">Candidatus Shapirobacteria bacterium CG06_land_8_20_14_3_00_40_12</name>
    <dbReference type="NCBI Taxonomy" id="1974881"/>
    <lineage>
        <taxon>Bacteria</taxon>
        <taxon>Candidatus Shapironibacteriota</taxon>
    </lineage>
</organism>
<comment type="caution">
    <text evidence="1">The sequence shown here is derived from an EMBL/GenBank/DDBJ whole genome shotgun (WGS) entry which is preliminary data.</text>
</comment>
<dbReference type="Proteomes" id="UP000231407">
    <property type="component" value="Unassembled WGS sequence"/>
</dbReference>
<name>A0A2M7AR00_9BACT</name>
<protein>
    <submittedName>
        <fullName evidence="1">AmmeMemoRadiSam system protein B</fullName>
    </submittedName>
</protein>